<reference evidence="2 3" key="1">
    <citation type="submission" date="2013-09" db="EMBL/GenBank/DDBJ databases">
        <title>Complete genome sequence of Spiroplasma mirum suckling mouse cataract agent.</title>
        <authorList>
            <person name="Landry C.A."/>
            <person name="Bastian F.O."/>
            <person name="Thune R.L."/>
        </authorList>
    </citation>
    <scope>NUCLEOTIDE SEQUENCE [LARGE SCALE GENOMIC DNA]</scope>
    <source>
        <strain evidence="2 3">SMCA</strain>
    </source>
</reference>
<keyword evidence="3" id="KW-1185">Reference proteome</keyword>
<keyword evidence="1" id="KW-1133">Transmembrane helix</keyword>
<name>W0GRY9_9MOLU</name>
<keyword evidence="1" id="KW-0812">Transmembrane</keyword>
<dbReference type="KEGG" id="smir:SMM_1035"/>
<protein>
    <submittedName>
        <fullName evidence="2">Uncharacterized protein</fullName>
    </submittedName>
</protein>
<dbReference type="Proteomes" id="UP000019260">
    <property type="component" value="Chromosome"/>
</dbReference>
<keyword evidence="1" id="KW-0472">Membrane</keyword>
<dbReference type="EMBL" id="CP006720">
    <property type="protein sequence ID" value="AHI58540.1"/>
    <property type="molecule type" value="Genomic_DNA"/>
</dbReference>
<feature type="transmembrane region" description="Helical" evidence="1">
    <location>
        <begin position="25"/>
        <end position="51"/>
    </location>
</feature>
<evidence type="ECO:0000313" key="3">
    <source>
        <dbReference type="Proteomes" id="UP000019260"/>
    </source>
</evidence>
<proteinExistence type="predicted"/>
<gene>
    <name evidence="2" type="ORF">P344_06165</name>
</gene>
<evidence type="ECO:0000313" key="2">
    <source>
        <dbReference type="EMBL" id="AHI58540.1"/>
    </source>
</evidence>
<dbReference type="HOGENOM" id="CLU_1947482_0_0_14"/>
<feature type="transmembrane region" description="Helical" evidence="1">
    <location>
        <begin position="71"/>
        <end position="92"/>
    </location>
</feature>
<dbReference type="KEGG" id="smia:P344_06165"/>
<sequence length="129" mass="14172">MCDNCVNCSFNKRPYKIKILINKNYLIIPALVYYSLIALITLNICLTISIMSSITYPVPNVGESILAVGPLPYLLSLAYLVLSTALLLYVIATLMDIFKADELSLELILEKASGSVCVVTSGNNCQIYN</sequence>
<accession>W0GRY9</accession>
<dbReference type="STRING" id="838561.P344_06165"/>
<evidence type="ECO:0000256" key="1">
    <source>
        <dbReference type="SAM" id="Phobius"/>
    </source>
</evidence>
<organism evidence="2 3">
    <name type="scientific">Spiroplasma mirum ATCC 29335</name>
    <dbReference type="NCBI Taxonomy" id="838561"/>
    <lineage>
        <taxon>Bacteria</taxon>
        <taxon>Bacillati</taxon>
        <taxon>Mycoplasmatota</taxon>
        <taxon>Mollicutes</taxon>
        <taxon>Entomoplasmatales</taxon>
        <taxon>Spiroplasmataceae</taxon>
        <taxon>Spiroplasma</taxon>
    </lineage>
</organism>
<dbReference type="AlphaFoldDB" id="W0GRY9"/>